<accession>A0A846QNY9</accession>
<dbReference type="Proteomes" id="UP000580856">
    <property type="component" value="Unassembled WGS sequence"/>
</dbReference>
<comment type="caution">
    <text evidence="1">The sequence shown here is derived from an EMBL/GenBank/DDBJ whole genome shotgun (WGS) entry which is preliminary data.</text>
</comment>
<dbReference type="AlphaFoldDB" id="A0A846QNY9"/>
<evidence type="ECO:0000313" key="1">
    <source>
        <dbReference type="EMBL" id="NJB68730.1"/>
    </source>
</evidence>
<proteinExistence type="predicted"/>
<dbReference type="EMBL" id="JAATJA010000002">
    <property type="protein sequence ID" value="NJB68730.1"/>
    <property type="molecule type" value="Genomic_DNA"/>
</dbReference>
<evidence type="ECO:0008006" key="3">
    <source>
        <dbReference type="Google" id="ProtNLM"/>
    </source>
</evidence>
<dbReference type="Gene3D" id="3.30.70.2200">
    <property type="match status" value="1"/>
</dbReference>
<reference evidence="1 2" key="1">
    <citation type="submission" date="2020-03" db="EMBL/GenBank/DDBJ databases">
        <title>Genomic Encyclopedia of Type Strains, Phase IV (KMG-IV): sequencing the most valuable type-strain genomes for metagenomic binning, comparative biology and taxonomic classification.</title>
        <authorList>
            <person name="Goeker M."/>
        </authorList>
    </citation>
    <scope>NUCLEOTIDE SEQUENCE [LARGE SCALE GENOMIC DNA]</scope>
    <source>
        <strain evidence="1 2">DSM 24233</strain>
    </source>
</reference>
<organism evidence="1 2">
    <name type="scientific">Desulfobaculum xiamenense</name>
    <dbReference type="NCBI Taxonomy" id="995050"/>
    <lineage>
        <taxon>Bacteria</taxon>
        <taxon>Pseudomonadati</taxon>
        <taxon>Thermodesulfobacteriota</taxon>
        <taxon>Desulfovibrionia</taxon>
        <taxon>Desulfovibrionales</taxon>
        <taxon>Desulfovibrionaceae</taxon>
        <taxon>Desulfobaculum</taxon>
    </lineage>
</organism>
<sequence length="240" mass="25637">MRVYVSFDDTDIAGAPIGTGRLARMFTEKMPEECTLWGVLRHQQLVAEGIPYTSQNSSACVIVDVPDADVTDIRARLTELAVAHVLEYMSDGSDPGVCVADERDDLAALIPFGKRCTAERVTQQDAMKAASGLFLEGLGGTNDGIIGATAAIGLTVHGWCGRFIEFGNLRGFPDPAPVGLLEASGIRVLSTDRNATVPAANDTVSHNGWVRPHLWGHGPVLPVKSIAPGQWATVHTKNKH</sequence>
<gene>
    <name evidence="1" type="ORF">GGQ74_002403</name>
</gene>
<dbReference type="RefSeq" id="WP_167941773.1">
    <property type="nucleotide sequence ID" value="NZ_JAATJA010000002.1"/>
</dbReference>
<keyword evidence="2" id="KW-1185">Reference proteome</keyword>
<evidence type="ECO:0000313" key="2">
    <source>
        <dbReference type="Proteomes" id="UP000580856"/>
    </source>
</evidence>
<protein>
    <recommendedName>
        <fullName evidence="3">tRNA(Ile2) 2-agmatinylcytidine synthetase</fullName>
    </recommendedName>
</protein>
<name>A0A846QNY9_9BACT</name>